<evidence type="ECO:0000313" key="6">
    <source>
        <dbReference type="Proteomes" id="UP001527925"/>
    </source>
</evidence>
<dbReference type="Proteomes" id="UP001527925">
    <property type="component" value="Unassembled WGS sequence"/>
</dbReference>
<reference evidence="5 6" key="1">
    <citation type="submission" date="2023-09" db="EMBL/GenBank/DDBJ databases">
        <title>Pangenome analysis of Batrachochytrium dendrobatidis and related Chytrids.</title>
        <authorList>
            <person name="Yacoub M.N."/>
            <person name="Stajich J.E."/>
            <person name="James T.Y."/>
        </authorList>
    </citation>
    <scope>NUCLEOTIDE SEQUENCE [LARGE SCALE GENOMIC DNA]</scope>
    <source>
        <strain evidence="5 6">JEL0888</strain>
    </source>
</reference>
<dbReference type="SUPFAM" id="SSF88713">
    <property type="entry name" value="Glycoside hydrolase/deacetylase"/>
    <property type="match status" value="1"/>
</dbReference>
<evidence type="ECO:0000313" key="5">
    <source>
        <dbReference type="EMBL" id="KAL2918366.1"/>
    </source>
</evidence>
<dbReference type="PANTHER" id="PTHR10587:SF133">
    <property type="entry name" value="CHITIN DEACETYLASE 1-RELATED"/>
    <property type="match status" value="1"/>
</dbReference>
<dbReference type="PROSITE" id="PS51677">
    <property type="entry name" value="NODB"/>
    <property type="match status" value="1"/>
</dbReference>
<evidence type="ECO:0000256" key="3">
    <source>
        <dbReference type="SAM" id="SignalP"/>
    </source>
</evidence>
<name>A0ABR4NFR2_9FUNG</name>
<accession>A0ABR4NFR2</accession>
<feature type="signal peptide" evidence="3">
    <location>
        <begin position="1"/>
        <end position="24"/>
    </location>
</feature>
<dbReference type="EC" id="3.5.1.41" evidence="5"/>
<dbReference type="GO" id="GO:0004099">
    <property type="term" value="F:chitin deacetylase activity"/>
    <property type="evidence" value="ECO:0007669"/>
    <property type="project" value="UniProtKB-EC"/>
</dbReference>
<protein>
    <submittedName>
        <fullName evidence="5">Chitin deacetylase</fullName>
        <ecNumber evidence="5">3.5.1.41</ecNumber>
    </submittedName>
</protein>
<organism evidence="5 6">
    <name type="scientific">Polyrhizophydium stewartii</name>
    <dbReference type="NCBI Taxonomy" id="2732419"/>
    <lineage>
        <taxon>Eukaryota</taxon>
        <taxon>Fungi</taxon>
        <taxon>Fungi incertae sedis</taxon>
        <taxon>Chytridiomycota</taxon>
        <taxon>Chytridiomycota incertae sedis</taxon>
        <taxon>Chytridiomycetes</taxon>
        <taxon>Rhizophydiales</taxon>
        <taxon>Rhizophydiales incertae sedis</taxon>
        <taxon>Polyrhizophydium</taxon>
    </lineage>
</organism>
<evidence type="ECO:0000259" key="4">
    <source>
        <dbReference type="PROSITE" id="PS51677"/>
    </source>
</evidence>
<feature type="chain" id="PRO_5047133091" evidence="3">
    <location>
        <begin position="25"/>
        <end position="361"/>
    </location>
</feature>
<dbReference type="Gene3D" id="3.20.20.370">
    <property type="entry name" value="Glycoside hydrolase/deacetylase"/>
    <property type="match status" value="1"/>
</dbReference>
<dbReference type="InterPro" id="IPR050248">
    <property type="entry name" value="Polysacc_deacetylase_ArnD"/>
</dbReference>
<feature type="domain" description="NodB homology" evidence="4">
    <location>
        <begin position="73"/>
        <end position="259"/>
    </location>
</feature>
<proteinExistence type="predicted"/>
<dbReference type="InterPro" id="IPR011330">
    <property type="entry name" value="Glyco_hydro/deAcase_b/a-brl"/>
</dbReference>
<keyword evidence="2 5" id="KW-0378">Hydrolase</keyword>
<sequence>MRSPPTTLLLLLAAAAAAAVQVLAATPRPADYPKTYTLARPVAAWSQRFLRNIPPAGVGKTMARDETACKAPLTLGLSFDDGPSSGRASFLFGATPQLLAALAARGLHATFFVVGTQVIQHPDLLVQMHRAGHEIAIHTWSHPHLTNVSSEAVVAELFWTAKIINEVLGVTPKLFRPPYGDIDERVRTIARNMGLTVVDWNFDSGDALGATDVADRLKARLAQPAPRGIITLEHDLFPNAVAQAPAAIDAALAAGFRPVRISECIGQTKVYDSALLTSTGLVAPEFSLAPLPTATSSSATHSSTAGAVPLADASTTAAAAKKTGTVPVSGPPTTGDKGGAASLAASLAAVVVPVSLLVLAA</sequence>
<keyword evidence="6" id="KW-1185">Reference proteome</keyword>
<evidence type="ECO:0000256" key="1">
    <source>
        <dbReference type="ARBA" id="ARBA00022723"/>
    </source>
</evidence>
<keyword evidence="1" id="KW-0479">Metal-binding</keyword>
<dbReference type="InterPro" id="IPR002509">
    <property type="entry name" value="NODB_dom"/>
</dbReference>
<comment type="caution">
    <text evidence="5">The sequence shown here is derived from an EMBL/GenBank/DDBJ whole genome shotgun (WGS) entry which is preliminary data.</text>
</comment>
<gene>
    <name evidence="5" type="primary">CDA2_9</name>
    <name evidence="5" type="ORF">HK105_202293</name>
</gene>
<dbReference type="Pfam" id="PF01522">
    <property type="entry name" value="Polysacc_deac_1"/>
    <property type="match status" value="1"/>
</dbReference>
<dbReference type="PANTHER" id="PTHR10587">
    <property type="entry name" value="GLYCOSYL TRANSFERASE-RELATED"/>
    <property type="match status" value="1"/>
</dbReference>
<evidence type="ECO:0000256" key="2">
    <source>
        <dbReference type="ARBA" id="ARBA00022801"/>
    </source>
</evidence>
<dbReference type="EMBL" id="JADGIZ020000007">
    <property type="protein sequence ID" value="KAL2918366.1"/>
    <property type="molecule type" value="Genomic_DNA"/>
</dbReference>
<keyword evidence="3" id="KW-0732">Signal</keyword>